<dbReference type="InterPro" id="IPR016024">
    <property type="entry name" value="ARM-type_fold"/>
</dbReference>
<protein>
    <recommendedName>
        <fullName evidence="3">HEAT repeat domain-containing protein</fullName>
    </recommendedName>
</protein>
<reference evidence="1" key="1">
    <citation type="submission" date="2020-08" db="EMBL/GenBank/DDBJ databases">
        <title>Whole genome shotgun sequence of Polymorphospora rubra NBRC 101157.</title>
        <authorList>
            <person name="Komaki H."/>
            <person name="Tamura T."/>
        </authorList>
    </citation>
    <scope>NUCLEOTIDE SEQUENCE</scope>
    <source>
        <strain evidence="1">NBRC 101157</strain>
    </source>
</reference>
<proteinExistence type="predicted"/>
<gene>
    <name evidence="1" type="ORF">Prubr_57790</name>
</gene>
<evidence type="ECO:0000313" key="2">
    <source>
        <dbReference type="Proteomes" id="UP000680866"/>
    </source>
</evidence>
<keyword evidence="2" id="KW-1185">Reference proteome</keyword>
<dbReference type="Pfam" id="PF13646">
    <property type="entry name" value="HEAT_2"/>
    <property type="match status" value="1"/>
</dbReference>
<accession>A0A810NAA9</accession>
<dbReference type="AlphaFoldDB" id="A0A810NAA9"/>
<evidence type="ECO:0008006" key="3">
    <source>
        <dbReference type="Google" id="ProtNLM"/>
    </source>
</evidence>
<dbReference type="Proteomes" id="UP000680866">
    <property type="component" value="Chromosome"/>
</dbReference>
<dbReference type="SUPFAM" id="SSF48371">
    <property type="entry name" value="ARM repeat"/>
    <property type="match status" value="1"/>
</dbReference>
<name>A0A810NAA9_9ACTN</name>
<sequence>MKDLQAIGDIDWAGLEHAYGPAGDVPDQLRALAATDPAEVDKALHTLYGNIFHQGSRYEATAYAVPFLTGLAVDRATAGRDEIVSLLASIAIGYDESWLPDGLPILEQRAELDRLRATDPDAEQARVAAWVAAATDDQDRKSREFEASLFDPQLVTANQQWAVDAYDAVRADLPHLLPLLDDEDVRVRTACAHLLGWFPEEAATLAPALLDRARADTAPVVRATALIAYGLVAGPGDTGVAAALDDPAPVVRAAAAIAAARLGATDPDRVVSVLVETMTAEATTRRNRLPFLDGNLPGYAALALAQSAGHADRAVDAVLTALPTTPPYPAVPLVSALLGAAFPDGRVAAGTPFTALTDRQRRAVAGLAAADFAWHGDQPGTVYVNLNEVVRSYGLPDHLEALKSYVRN</sequence>
<dbReference type="Gene3D" id="1.25.10.10">
    <property type="entry name" value="Leucine-rich Repeat Variant"/>
    <property type="match status" value="1"/>
</dbReference>
<organism evidence="1 2">
    <name type="scientific">Polymorphospora rubra</name>
    <dbReference type="NCBI Taxonomy" id="338584"/>
    <lineage>
        <taxon>Bacteria</taxon>
        <taxon>Bacillati</taxon>
        <taxon>Actinomycetota</taxon>
        <taxon>Actinomycetes</taxon>
        <taxon>Micromonosporales</taxon>
        <taxon>Micromonosporaceae</taxon>
        <taxon>Polymorphospora</taxon>
    </lineage>
</organism>
<dbReference type="RefSeq" id="WP_212817945.1">
    <property type="nucleotide sequence ID" value="NZ_AP023359.1"/>
</dbReference>
<dbReference type="KEGG" id="pry:Prubr_57790"/>
<dbReference type="InterPro" id="IPR011989">
    <property type="entry name" value="ARM-like"/>
</dbReference>
<dbReference type="EMBL" id="AP023359">
    <property type="protein sequence ID" value="BCJ68758.1"/>
    <property type="molecule type" value="Genomic_DNA"/>
</dbReference>
<evidence type="ECO:0000313" key="1">
    <source>
        <dbReference type="EMBL" id="BCJ68758.1"/>
    </source>
</evidence>